<accession>A0A1F5VHM0</accession>
<sequence>MAEQQCDKCSFRAKYDAKPRSILGRLWRWHINWCPGWKKYMTSLPEEEKMKVADKYNLAKYKK</sequence>
<evidence type="ECO:0000313" key="1">
    <source>
        <dbReference type="EMBL" id="OGF62957.1"/>
    </source>
</evidence>
<proteinExistence type="predicted"/>
<dbReference type="Proteomes" id="UP000178943">
    <property type="component" value="Unassembled WGS sequence"/>
</dbReference>
<dbReference type="EMBL" id="MFGW01000171">
    <property type="protein sequence ID" value="OGF62957.1"/>
    <property type="molecule type" value="Genomic_DNA"/>
</dbReference>
<dbReference type="AlphaFoldDB" id="A0A1F5VHM0"/>
<reference evidence="1 2" key="1">
    <citation type="journal article" date="2016" name="Nat. Commun.">
        <title>Thousands of microbial genomes shed light on interconnected biogeochemical processes in an aquifer system.</title>
        <authorList>
            <person name="Anantharaman K."/>
            <person name="Brown C.T."/>
            <person name="Hug L.A."/>
            <person name="Sharon I."/>
            <person name="Castelle C.J."/>
            <person name="Probst A.J."/>
            <person name="Thomas B.C."/>
            <person name="Singh A."/>
            <person name="Wilkins M.J."/>
            <person name="Karaoz U."/>
            <person name="Brodie E.L."/>
            <person name="Williams K.H."/>
            <person name="Hubbard S.S."/>
            <person name="Banfield J.F."/>
        </authorList>
    </citation>
    <scope>NUCLEOTIDE SEQUENCE [LARGE SCALE GENOMIC DNA]</scope>
</reference>
<protein>
    <submittedName>
        <fullName evidence="1">Uncharacterized protein</fullName>
    </submittedName>
</protein>
<gene>
    <name evidence="1" type="ORF">A2Y62_04790</name>
</gene>
<name>A0A1F5VHM0_9BACT</name>
<comment type="caution">
    <text evidence="1">The sequence shown here is derived from an EMBL/GenBank/DDBJ whole genome shotgun (WGS) entry which is preliminary data.</text>
</comment>
<evidence type="ECO:0000313" key="2">
    <source>
        <dbReference type="Proteomes" id="UP000178943"/>
    </source>
</evidence>
<organism evidence="1 2">
    <name type="scientific">Candidatus Fischerbacteria bacterium RBG_13_37_8</name>
    <dbReference type="NCBI Taxonomy" id="1817863"/>
    <lineage>
        <taxon>Bacteria</taxon>
        <taxon>Candidatus Fischeribacteriota</taxon>
    </lineage>
</organism>